<name>A0A8T0EI10_ARGBR</name>
<accession>A0A8T0EI10</accession>
<protein>
    <submittedName>
        <fullName evidence="1">Uncharacterized protein</fullName>
    </submittedName>
</protein>
<keyword evidence="2" id="KW-1185">Reference proteome</keyword>
<comment type="caution">
    <text evidence="1">The sequence shown here is derived from an EMBL/GenBank/DDBJ whole genome shotgun (WGS) entry which is preliminary data.</text>
</comment>
<evidence type="ECO:0000313" key="2">
    <source>
        <dbReference type="Proteomes" id="UP000807504"/>
    </source>
</evidence>
<dbReference type="EMBL" id="JABXBU010002227">
    <property type="protein sequence ID" value="KAF8773124.1"/>
    <property type="molecule type" value="Genomic_DNA"/>
</dbReference>
<evidence type="ECO:0000313" key="1">
    <source>
        <dbReference type="EMBL" id="KAF8773124.1"/>
    </source>
</evidence>
<sequence length="383" mass="45021">MDFLSVPSLASLSYTEIALAVFYNHDVYKLAFEYSLPSALRPGYTKMERLTLKNILDVAVDKLSTLMLSSSCRTKVRSLIMYMIREFWIWKQNHDSILDTQLLRDIRPFWTKQLTIDRPKTARILIETKKFDAAVCFILACKYCFVEDALQLWSDMTAEQKVFVASLKRIPRYSPLETWIRDSESEAQKDVMTFSTYVELRQLPLDEHMIRAILPTKSPEVQKQILINVVANTSIYEYQPHFKLKCFQQLGKEMQEEILKIHSFIVLRCLLAWPFESNFLAVADNTRNNLSPRNFCLILETFILRLENYEWQNFELAQILKEFWDESPQNMKDYAKRDRIYELLKMVLSCDSLESLSSSSCILQEAYQKFVGIKILEAFGVYR</sequence>
<dbReference type="AlphaFoldDB" id="A0A8T0EI10"/>
<proteinExistence type="predicted"/>
<reference evidence="1" key="1">
    <citation type="journal article" date="2020" name="bioRxiv">
        <title>Chromosome-level reference genome of the European wasp spider Argiope bruennichi: a resource for studies on range expansion and evolutionary adaptation.</title>
        <authorList>
            <person name="Sheffer M.M."/>
            <person name="Hoppe A."/>
            <person name="Krehenwinkel H."/>
            <person name="Uhl G."/>
            <person name="Kuss A.W."/>
            <person name="Jensen L."/>
            <person name="Jensen C."/>
            <person name="Gillespie R.G."/>
            <person name="Hoff K.J."/>
            <person name="Prost S."/>
        </authorList>
    </citation>
    <scope>NUCLEOTIDE SEQUENCE</scope>
</reference>
<organism evidence="1 2">
    <name type="scientific">Argiope bruennichi</name>
    <name type="common">Wasp spider</name>
    <name type="synonym">Aranea bruennichi</name>
    <dbReference type="NCBI Taxonomy" id="94029"/>
    <lineage>
        <taxon>Eukaryota</taxon>
        <taxon>Metazoa</taxon>
        <taxon>Ecdysozoa</taxon>
        <taxon>Arthropoda</taxon>
        <taxon>Chelicerata</taxon>
        <taxon>Arachnida</taxon>
        <taxon>Araneae</taxon>
        <taxon>Araneomorphae</taxon>
        <taxon>Entelegynae</taxon>
        <taxon>Araneoidea</taxon>
        <taxon>Araneidae</taxon>
        <taxon>Argiope</taxon>
    </lineage>
</organism>
<gene>
    <name evidence="1" type="ORF">HNY73_015808</name>
</gene>
<dbReference type="OrthoDB" id="10347206at2759"/>
<reference evidence="1" key="2">
    <citation type="submission" date="2020-06" db="EMBL/GenBank/DDBJ databases">
        <authorList>
            <person name="Sheffer M."/>
        </authorList>
    </citation>
    <scope>NUCLEOTIDE SEQUENCE</scope>
</reference>
<dbReference type="Proteomes" id="UP000807504">
    <property type="component" value="Unassembled WGS sequence"/>
</dbReference>